<comment type="caution">
    <text evidence="1">The sequence shown here is derived from an EMBL/GenBank/DDBJ whole genome shotgun (WGS) entry which is preliminary data.</text>
</comment>
<evidence type="ECO:0000313" key="2">
    <source>
        <dbReference type="Proteomes" id="UP000191110"/>
    </source>
</evidence>
<dbReference type="AlphaFoldDB" id="A0A1T2L383"/>
<dbReference type="InterPro" id="IPR019734">
    <property type="entry name" value="TPR_rpt"/>
</dbReference>
<dbReference type="SMART" id="SM00028">
    <property type="entry name" value="TPR"/>
    <property type="match status" value="7"/>
</dbReference>
<dbReference type="RefSeq" id="WP_078484149.1">
    <property type="nucleotide sequence ID" value="NZ_MPRL01000049.1"/>
</dbReference>
<sequence>MTRYPLLLLSTTLLLPLLDGCALMGERRGDKESEAPQRTIGDLRRDQAVEIATLEPASETSVSQDRARAAEHYRALLDPTPAEPLRPEAMRRIADLQLERDVDNGSSDHSAAIALYRERLERYPDLLGNDRVRYQLARAYEMSGEGDKALTAMGELVERHPDSPYAVEAWFRRGEYAFVQRDYSGAESAYRKVVQRGSDSLYYERALYKLGWAHFKQSAYNEALDTLLSLLDRTVARNGGNALSLKTVARAEREMLDDTLRVIALSLVYLGGHDELDTLIKARSHASNSTAYAELLYGGLGELHLEKERYSDAAGVFQAFVDHFPNHARSPDFQLKIIDIYRKARFPSLALEARKRFVEQHSLKGAFWQRHRVEDFPEVIAALKQHLTDLARSYHASAQQLKKKKASTKKQQATVNEAIRWYRLYLTSFPDEPQSPAIHFMLAELLFEQGDYAAAVVAYEQTAYDYASHEKSAESAYAAVLSHEKLLNTLTAEQRAVHEETALLSAGRFTQQFPQHPEALKVLARSASQLYQRADYSAAIAASQQILNTPSSDRDLQQRAATIVADAHFERADYAAAESAYRHLLTLPVKEINQRHSNRERLAASIYKQAEQALANKQQSAAIDHFLRIAKSVPDSQYIATAHYDAAATLMAMKQWQRAADILESLRRDYPKDDRQNEITQKLAVIYLELDSGELAAEEFHRITQSAKDPELQRRAAWQSAELFLKAERHQRAIDGFKVYIKQFPAPYDQALEARHHLVELYHKGHNKKRADYWRGQIVSGDAAAGKDRNDRSIYLAATASLVLLEDETDRYRAVALKRPLKKSLKLKKQRLQQAIKALEHASSYGVAEVTTESTYRTAELYRDFSQSLLDSERPVGLSADELAEYGILLEDQAYPFEEKAIAIHASNLQHINSDIYDDAVKRSLQVLAELMPVRYAKQEIGESLFLRKHVLGIQAQASGKYLTRPFMPAAPR</sequence>
<dbReference type="Proteomes" id="UP000191110">
    <property type="component" value="Unassembled WGS sequence"/>
</dbReference>
<feature type="non-terminal residue" evidence="1">
    <location>
        <position position="973"/>
    </location>
</feature>
<evidence type="ECO:0008006" key="3">
    <source>
        <dbReference type="Google" id="ProtNLM"/>
    </source>
</evidence>
<dbReference type="Pfam" id="PF13174">
    <property type="entry name" value="TPR_6"/>
    <property type="match status" value="2"/>
</dbReference>
<keyword evidence="2" id="KW-1185">Reference proteome</keyword>
<gene>
    <name evidence="1" type="ORF">BOW53_11100</name>
</gene>
<dbReference type="SUPFAM" id="SSF48452">
    <property type="entry name" value="TPR-like"/>
    <property type="match status" value="3"/>
</dbReference>
<dbReference type="InterPro" id="IPR011990">
    <property type="entry name" value="TPR-like_helical_dom_sf"/>
</dbReference>
<dbReference type="Pfam" id="PF13432">
    <property type="entry name" value="TPR_16"/>
    <property type="match status" value="2"/>
</dbReference>
<proteinExistence type="predicted"/>
<dbReference type="OrthoDB" id="9806825at2"/>
<evidence type="ECO:0000313" key="1">
    <source>
        <dbReference type="EMBL" id="OOZ39532.1"/>
    </source>
</evidence>
<accession>A0A1T2L383</accession>
<name>A0A1T2L383_9GAMM</name>
<dbReference type="Gene3D" id="1.25.40.10">
    <property type="entry name" value="Tetratricopeptide repeat domain"/>
    <property type="match status" value="4"/>
</dbReference>
<protein>
    <recommendedName>
        <fullName evidence="3">Outer membrane lipoprotein BamD-like domain-containing protein</fullName>
    </recommendedName>
</protein>
<dbReference type="EMBL" id="MPRL01000049">
    <property type="protein sequence ID" value="OOZ39532.1"/>
    <property type="molecule type" value="Genomic_DNA"/>
</dbReference>
<organism evidence="1 2">
    <name type="scientific">Solemya pervernicosa gill symbiont</name>
    <dbReference type="NCBI Taxonomy" id="642797"/>
    <lineage>
        <taxon>Bacteria</taxon>
        <taxon>Pseudomonadati</taxon>
        <taxon>Pseudomonadota</taxon>
        <taxon>Gammaproteobacteria</taxon>
        <taxon>sulfur-oxidizing symbionts</taxon>
    </lineage>
</organism>
<reference evidence="1 2" key="1">
    <citation type="submission" date="2016-11" db="EMBL/GenBank/DDBJ databases">
        <title>Mixed transmission modes and dynamic genome evolution in an obligate animal-bacterial symbiosis.</title>
        <authorList>
            <person name="Russell S.L."/>
            <person name="Corbett-Detig R.B."/>
            <person name="Cavanaugh C.M."/>
        </authorList>
    </citation>
    <scope>NUCLEOTIDE SEQUENCE [LARGE SCALE GENOMIC DNA]</scope>
    <source>
        <strain evidence="1">Sveles-Q1</strain>
    </source>
</reference>